<feature type="region of interest" description="Disordered" evidence="6">
    <location>
        <begin position="163"/>
        <end position="224"/>
    </location>
</feature>
<dbReference type="PANTHER" id="PTHR46030:SF1">
    <property type="entry name" value="ALPHA-KETOGLUTARATE-DEPENDENT DIOXYGENASE ALKB HOMOLOG 6"/>
    <property type="match status" value="1"/>
</dbReference>
<proteinExistence type="inferred from homology"/>
<accession>D8U0Y7</accession>
<dbReference type="RefSeq" id="XP_002952321.1">
    <property type="nucleotide sequence ID" value="XM_002952275.1"/>
</dbReference>
<organism evidence="8">
    <name type="scientific">Volvox carteri f. nagariensis</name>
    <dbReference type="NCBI Taxonomy" id="3068"/>
    <lineage>
        <taxon>Eukaryota</taxon>
        <taxon>Viridiplantae</taxon>
        <taxon>Chlorophyta</taxon>
        <taxon>core chlorophytes</taxon>
        <taxon>Chlorophyceae</taxon>
        <taxon>CS clade</taxon>
        <taxon>Chlamydomonadales</taxon>
        <taxon>Volvocaceae</taxon>
        <taxon>Volvox</taxon>
    </lineage>
</organism>
<dbReference type="InParanoid" id="D8U0Y7"/>
<dbReference type="GO" id="GO:0046872">
    <property type="term" value="F:metal ion binding"/>
    <property type="evidence" value="ECO:0007669"/>
    <property type="project" value="UniProtKB-KW"/>
</dbReference>
<dbReference type="eggNOG" id="KOG3200">
    <property type="taxonomic scope" value="Eukaryota"/>
</dbReference>
<dbReference type="Proteomes" id="UP000001058">
    <property type="component" value="Unassembled WGS sequence"/>
</dbReference>
<keyword evidence="8" id="KW-1185">Reference proteome</keyword>
<evidence type="ECO:0000256" key="2">
    <source>
        <dbReference type="ARBA" id="ARBA00022723"/>
    </source>
</evidence>
<dbReference type="STRING" id="3068.D8U0Y7"/>
<dbReference type="InterPro" id="IPR032862">
    <property type="entry name" value="ALKBH6"/>
</dbReference>
<gene>
    <name evidence="7" type="ORF">VOLCADRAFT_92958</name>
</gene>
<feature type="compositionally biased region" description="Low complexity" evidence="6">
    <location>
        <begin position="182"/>
        <end position="200"/>
    </location>
</feature>
<dbReference type="GO" id="GO:0051213">
    <property type="term" value="F:dioxygenase activity"/>
    <property type="evidence" value="ECO:0007669"/>
    <property type="project" value="UniProtKB-KW"/>
</dbReference>
<evidence type="ECO:0000313" key="8">
    <source>
        <dbReference type="Proteomes" id="UP000001058"/>
    </source>
</evidence>
<evidence type="ECO:0008006" key="9">
    <source>
        <dbReference type="Google" id="ProtNLM"/>
    </source>
</evidence>
<dbReference type="OrthoDB" id="412814at2759"/>
<evidence type="ECO:0000256" key="3">
    <source>
        <dbReference type="ARBA" id="ARBA00022964"/>
    </source>
</evidence>
<dbReference type="AlphaFoldDB" id="D8U0Y7"/>
<keyword evidence="4" id="KW-0560">Oxidoreductase</keyword>
<dbReference type="GO" id="GO:0005634">
    <property type="term" value="C:nucleus"/>
    <property type="evidence" value="ECO:0007669"/>
    <property type="project" value="TreeGrafter"/>
</dbReference>
<dbReference type="KEGG" id="vcn:VOLCADRAFT_92958"/>
<dbReference type="PANTHER" id="PTHR46030">
    <property type="entry name" value="ALPHA-KETOGLUTARATE-DEPENDENT DIOXYGENASE ALKB HOMOLOG 6"/>
    <property type="match status" value="1"/>
</dbReference>
<keyword evidence="3" id="KW-0223">Dioxygenase</keyword>
<keyword evidence="5" id="KW-0408">Iron</keyword>
<comment type="similarity">
    <text evidence="1">Belongs to the alkB family.</text>
</comment>
<dbReference type="GeneID" id="9628572"/>
<dbReference type="Gene3D" id="2.60.120.1520">
    <property type="match status" value="1"/>
</dbReference>
<feature type="compositionally biased region" description="Acidic residues" evidence="6">
    <location>
        <begin position="167"/>
        <end position="176"/>
    </location>
</feature>
<keyword evidence="2" id="KW-0479">Metal-binding</keyword>
<evidence type="ECO:0000256" key="6">
    <source>
        <dbReference type="SAM" id="MobiDB-lite"/>
    </source>
</evidence>
<evidence type="ECO:0000313" key="7">
    <source>
        <dbReference type="EMBL" id="EFJ46464.1"/>
    </source>
</evidence>
<sequence>MEGVDWSVESASEWYRQHQVAPHLPSLFYLPEYVTPEQESALLREVRASKAKWVQVRTPERLAADGGDGGMYGGKPPNHVLINSYMPGEGIMHLPYCGFGESPGLKVTSDLAAAAAGGAAAATEGGCGGCGGLPPVAAHTRCCQSPGQSEHQGELHLRLQQPQPLQDQEDQEDQDADGGHTSDAAAARPEDASAAPANTPTPAPAIVLHPHEGPYGDGDCPPGGDCSRRSSYNVSLLLQPRSLVVFRDEAFTDCLHSIDEVSEELLDESVANLDMHGLSPGTRLARGDSYGARAASWVMGEVDMCVDTSSRRVLEAAALSGRGVAVGGRDEGPKESPLALLAWSGVEWRGVLD</sequence>
<protein>
    <recommendedName>
        <fullName evidence="9">Alpha-ketoglutarate-dependent dioxygenase AlkB-like domain-containing protein</fullName>
    </recommendedName>
</protein>
<evidence type="ECO:0000256" key="4">
    <source>
        <dbReference type="ARBA" id="ARBA00023002"/>
    </source>
</evidence>
<reference evidence="7 8" key="1">
    <citation type="journal article" date="2010" name="Science">
        <title>Genomic analysis of organismal complexity in the multicellular green alga Volvox carteri.</title>
        <authorList>
            <person name="Prochnik S.E."/>
            <person name="Umen J."/>
            <person name="Nedelcu A.M."/>
            <person name="Hallmann A."/>
            <person name="Miller S.M."/>
            <person name="Nishii I."/>
            <person name="Ferris P."/>
            <person name="Kuo A."/>
            <person name="Mitros T."/>
            <person name="Fritz-Laylin L.K."/>
            <person name="Hellsten U."/>
            <person name="Chapman J."/>
            <person name="Simakov O."/>
            <person name="Rensing S.A."/>
            <person name="Terry A."/>
            <person name="Pangilinan J."/>
            <person name="Kapitonov V."/>
            <person name="Jurka J."/>
            <person name="Salamov A."/>
            <person name="Shapiro H."/>
            <person name="Schmutz J."/>
            <person name="Grimwood J."/>
            <person name="Lindquist E."/>
            <person name="Lucas S."/>
            <person name="Grigoriev I.V."/>
            <person name="Schmitt R."/>
            <person name="Kirk D."/>
            <person name="Rokhsar D.S."/>
        </authorList>
    </citation>
    <scope>NUCLEOTIDE SEQUENCE [LARGE SCALE GENOMIC DNA]</scope>
    <source>
        <strain evidence="8">f. Nagariensis / Eve</strain>
    </source>
</reference>
<evidence type="ECO:0000256" key="1">
    <source>
        <dbReference type="ARBA" id="ARBA00007879"/>
    </source>
</evidence>
<evidence type="ECO:0000256" key="5">
    <source>
        <dbReference type="ARBA" id="ARBA00023004"/>
    </source>
</evidence>
<dbReference type="EMBL" id="GL378350">
    <property type="protein sequence ID" value="EFJ46464.1"/>
    <property type="molecule type" value="Genomic_DNA"/>
</dbReference>
<name>D8U0Y7_VOLCA</name>